<evidence type="ECO:0000256" key="1">
    <source>
        <dbReference type="SAM" id="SignalP"/>
    </source>
</evidence>
<sequence>MAILFNTQFMKKTLSFLITGFSLLGFAQQTISPGAITGIWKLKEAGFYENNKKVKKDFDMCRLQRHYIIKTDGTAVYNYYEGSVGNCYKSEPRETYWKITKDKIVFFIGNEIYQEEKIVNFSPQNMIFNSIPLDASNEKDPLVAKILQTVHYENLEKISEEQLQQQLLH</sequence>
<name>A0ABN5BUV2_9FLAO</name>
<dbReference type="InterPro" id="IPR024311">
    <property type="entry name" value="Lipocalin-like"/>
</dbReference>
<evidence type="ECO:0000259" key="2">
    <source>
        <dbReference type="Pfam" id="PF13648"/>
    </source>
</evidence>
<organism evidence="3 4">
    <name type="scientific">Elizabethkingia anophelis R26</name>
    <dbReference type="NCBI Taxonomy" id="1246994"/>
    <lineage>
        <taxon>Bacteria</taxon>
        <taxon>Pseudomonadati</taxon>
        <taxon>Bacteroidota</taxon>
        <taxon>Flavobacteriia</taxon>
        <taxon>Flavobacteriales</taxon>
        <taxon>Weeksellaceae</taxon>
        <taxon>Elizabethkingia</taxon>
    </lineage>
</organism>
<feature type="domain" description="Lipocalin-like" evidence="2">
    <location>
        <begin position="36"/>
        <end position="127"/>
    </location>
</feature>
<accession>A0ABN5BUV2</accession>
<feature type="chain" id="PRO_5046144168" description="Lipocalin-like domain-containing protein" evidence="1">
    <location>
        <begin position="28"/>
        <end position="169"/>
    </location>
</feature>
<dbReference type="Proteomes" id="UP000190057">
    <property type="component" value="Chromosome"/>
</dbReference>
<gene>
    <name evidence="3" type="ORF">BAZ09_004420</name>
</gene>
<feature type="signal peptide" evidence="1">
    <location>
        <begin position="1"/>
        <end position="27"/>
    </location>
</feature>
<protein>
    <recommendedName>
        <fullName evidence="2">Lipocalin-like domain-containing protein</fullName>
    </recommendedName>
</protein>
<reference evidence="3 4" key="1">
    <citation type="submission" date="2017-09" db="EMBL/GenBank/DDBJ databases">
        <title>Complete circularized genomes of four mosquito-derived Elizabethkingia anophelis isolates.</title>
        <authorList>
            <person name="Nicholson A.C."/>
            <person name="Xu J."/>
        </authorList>
    </citation>
    <scope>NUCLEOTIDE SEQUENCE [LARGE SCALE GENOMIC DNA]</scope>
    <source>
        <strain evidence="3 4">R26</strain>
    </source>
</reference>
<dbReference type="EMBL" id="CP023401">
    <property type="protein sequence ID" value="ATC35501.1"/>
    <property type="molecule type" value="Genomic_DNA"/>
</dbReference>
<proteinExistence type="predicted"/>
<dbReference type="Pfam" id="PF13648">
    <property type="entry name" value="Lipocalin_4"/>
    <property type="match status" value="1"/>
</dbReference>
<keyword evidence="4" id="KW-1185">Reference proteome</keyword>
<keyword evidence="1" id="KW-0732">Signal</keyword>
<evidence type="ECO:0000313" key="3">
    <source>
        <dbReference type="EMBL" id="ATC35501.1"/>
    </source>
</evidence>
<evidence type="ECO:0000313" key="4">
    <source>
        <dbReference type="Proteomes" id="UP000190057"/>
    </source>
</evidence>